<sequence>MSLSTLFGRSTARRDIPLLPLHRSSPSTPYQTAPASPNFQPSPSPNMTSTSVPQTDSLLALARQESHLQSSLQNLLDAQSEGLLAGLGHAPEETSSAGSRTPTTDSGSRGFQRPGQIVPVRQPSKRKLGLRGARRGIGRAILQLANLKDQEVAVLEDEVAQRGEVLSAVQGFERKSTGLQERINDIESEDTNRQVNILKQEAKVLDSEIHELETRLYEMKARQRHLLREIDGLNNSVQSKLSSYKSALTLAEKDIRNFLSRPPLGSSPSSPATGVWSLPRERRTLEMAKDHYTEEMHALKDRLSAVEAEKNALEDGSVIWEQVVQEVSSIEKLLREEMQKMQTPSLETTDGRAPAVEGMEKVLKTMQKARSRIESKLDLAERRNWKLLVCCIGAELEAMIEGQDVLEGALRASGSEDDVAEKNRSNGTEVGDEGLDDQPASQPTHDLLHVDRSEDEDEGPGPEFLLSHHDE</sequence>
<organism evidence="3 4">
    <name type="scientific">Cladonia borealis</name>
    <dbReference type="NCBI Taxonomy" id="184061"/>
    <lineage>
        <taxon>Eukaryota</taxon>
        <taxon>Fungi</taxon>
        <taxon>Dikarya</taxon>
        <taxon>Ascomycota</taxon>
        <taxon>Pezizomycotina</taxon>
        <taxon>Lecanoromycetes</taxon>
        <taxon>OSLEUM clade</taxon>
        <taxon>Lecanoromycetidae</taxon>
        <taxon>Lecanorales</taxon>
        <taxon>Lecanorineae</taxon>
        <taxon>Cladoniaceae</taxon>
        <taxon>Cladonia</taxon>
    </lineage>
</organism>
<evidence type="ECO:0000256" key="2">
    <source>
        <dbReference type="SAM" id="MobiDB-lite"/>
    </source>
</evidence>
<feature type="region of interest" description="Disordered" evidence="2">
    <location>
        <begin position="1"/>
        <end position="52"/>
    </location>
</feature>
<evidence type="ECO:0000313" key="4">
    <source>
        <dbReference type="Proteomes" id="UP001166286"/>
    </source>
</evidence>
<dbReference type="AlphaFoldDB" id="A0AA39R9R1"/>
<protein>
    <recommendedName>
        <fullName evidence="5">Atg28p</fullName>
    </recommendedName>
</protein>
<proteinExistence type="predicted"/>
<evidence type="ECO:0000313" key="3">
    <source>
        <dbReference type="EMBL" id="KAK0516334.1"/>
    </source>
</evidence>
<evidence type="ECO:0000256" key="1">
    <source>
        <dbReference type="SAM" id="Coils"/>
    </source>
</evidence>
<keyword evidence="1" id="KW-0175">Coiled coil</keyword>
<feature type="coiled-coil region" evidence="1">
    <location>
        <begin position="282"/>
        <end position="316"/>
    </location>
</feature>
<gene>
    <name evidence="3" type="ORF">JMJ35_000937</name>
</gene>
<feature type="coiled-coil region" evidence="1">
    <location>
        <begin position="169"/>
        <end position="222"/>
    </location>
</feature>
<name>A0AA39R9R1_9LECA</name>
<feature type="region of interest" description="Disordered" evidence="2">
    <location>
        <begin position="88"/>
        <end position="126"/>
    </location>
</feature>
<evidence type="ECO:0008006" key="5">
    <source>
        <dbReference type="Google" id="ProtNLM"/>
    </source>
</evidence>
<keyword evidence="4" id="KW-1185">Reference proteome</keyword>
<feature type="region of interest" description="Disordered" evidence="2">
    <location>
        <begin position="413"/>
        <end position="471"/>
    </location>
</feature>
<feature type="compositionally biased region" description="Polar residues" evidence="2">
    <location>
        <begin position="24"/>
        <end position="52"/>
    </location>
</feature>
<dbReference type="EMBL" id="JAFEKC020000002">
    <property type="protein sequence ID" value="KAK0516334.1"/>
    <property type="molecule type" value="Genomic_DNA"/>
</dbReference>
<reference evidence="3" key="1">
    <citation type="submission" date="2023-03" db="EMBL/GenBank/DDBJ databases">
        <title>Complete genome of Cladonia borealis.</title>
        <authorList>
            <person name="Park H."/>
        </authorList>
    </citation>
    <scope>NUCLEOTIDE SEQUENCE</scope>
    <source>
        <strain evidence="3">ANT050790</strain>
    </source>
</reference>
<feature type="compositionally biased region" description="Polar residues" evidence="2">
    <location>
        <begin position="93"/>
        <end position="109"/>
    </location>
</feature>
<accession>A0AA39R9R1</accession>
<dbReference type="Proteomes" id="UP001166286">
    <property type="component" value="Unassembled WGS sequence"/>
</dbReference>
<comment type="caution">
    <text evidence="3">The sequence shown here is derived from an EMBL/GenBank/DDBJ whole genome shotgun (WGS) entry which is preliminary data.</text>
</comment>